<evidence type="ECO:0000259" key="3">
    <source>
        <dbReference type="Pfam" id="PF08372"/>
    </source>
</evidence>
<evidence type="ECO:0000313" key="4">
    <source>
        <dbReference type="EMBL" id="CBG76430.1"/>
    </source>
</evidence>
<name>D0ABG0_9ORYZ</name>
<keyword evidence="1" id="KW-0677">Repeat</keyword>
<keyword evidence="2" id="KW-0732">Signal</keyword>
<gene>
    <name evidence="4" type="primary">OO_Ba0013J05-OO_Ba0033A15.17</name>
</gene>
<proteinExistence type="predicted"/>
<reference evidence="4" key="1">
    <citation type="journal article" date="2009" name="J. Genet. Genomics">
        <title>Analysis of collinear regions of Oryza AA and CC genomes.</title>
        <authorList>
            <person name="Feng Q."/>
            <person name="Huang T."/>
            <person name="Zhao Q."/>
            <person name="Zhu J."/>
            <person name="Lin Z."/>
            <person name="Han B."/>
        </authorList>
    </citation>
    <scope>NUCLEOTIDE SEQUENCE</scope>
</reference>
<dbReference type="PANTHER" id="PTHR31425:SF19">
    <property type="entry name" value="OS04G0472900 PROTEIN"/>
    <property type="match status" value="1"/>
</dbReference>
<feature type="domain" description="Multiple C2" evidence="3">
    <location>
        <begin position="108"/>
        <end position="170"/>
    </location>
</feature>
<evidence type="ECO:0000256" key="1">
    <source>
        <dbReference type="ARBA" id="ARBA00022737"/>
    </source>
</evidence>
<evidence type="ECO:0000256" key="2">
    <source>
        <dbReference type="SAM" id="SignalP"/>
    </source>
</evidence>
<feature type="signal peptide" evidence="2">
    <location>
        <begin position="1"/>
        <end position="24"/>
    </location>
</feature>
<dbReference type="EMBL" id="FP565616">
    <property type="protein sequence ID" value="CBG76430.1"/>
    <property type="molecule type" value="Genomic_DNA"/>
</dbReference>
<dbReference type="PANTHER" id="PTHR31425">
    <property type="entry name" value="PHOSPHORIBOSYLANTHRANILATE TRANSFERASE ISOFORM 1"/>
    <property type="match status" value="1"/>
</dbReference>
<dbReference type="Pfam" id="PF08372">
    <property type="entry name" value="PRT_C"/>
    <property type="match status" value="1"/>
</dbReference>
<accession>D0ABG0</accession>
<protein>
    <submittedName>
        <fullName evidence="4">OO_Ba0013J05-OO_Ba0033A15.17 protein</fullName>
    </submittedName>
</protein>
<sequence length="215" mass="23883">MRKNGDICLAVRLTCLSLASVVRLYDQSLLPRMHYVQPFTVAQFDSLRTQSMSIVAEVLEYLLDADTHLWSIRRSKANFFCVTALLSGGASTLRWFVNVCHWRSLQLATTILVDARLSCAKATNTDELDEELDTFPTSRFNDVVRVRYDRLRTVAGRIQTVVADVETQGRAGAVSARVEGPQGDGDVHGALCHVAFFTWWRSSQGCKLGAIGLQG</sequence>
<dbReference type="AlphaFoldDB" id="D0ABG0"/>
<dbReference type="InterPro" id="IPR047259">
    <property type="entry name" value="QUIRKY-like"/>
</dbReference>
<dbReference type="InterPro" id="IPR013583">
    <property type="entry name" value="MCTP_C"/>
</dbReference>
<organism evidence="4">
    <name type="scientific">Oryza officinalis</name>
    <dbReference type="NCBI Taxonomy" id="4535"/>
    <lineage>
        <taxon>Eukaryota</taxon>
        <taxon>Viridiplantae</taxon>
        <taxon>Streptophyta</taxon>
        <taxon>Embryophyta</taxon>
        <taxon>Tracheophyta</taxon>
        <taxon>Spermatophyta</taxon>
        <taxon>Magnoliopsida</taxon>
        <taxon>Liliopsida</taxon>
        <taxon>Poales</taxon>
        <taxon>Poaceae</taxon>
        <taxon>BOP clade</taxon>
        <taxon>Oryzoideae</taxon>
        <taxon>Oryzeae</taxon>
        <taxon>Oryzinae</taxon>
        <taxon>Oryza</taxon>
    </lineage>
</organism>
<feature type="chain" id="PRO_5003006444" evidence="2">
    <location>
        <begin position="25"/>
        <end position="215"/>
    </location>
</feature>
<reference evidence="4" key="2">
    <citation type="submission" date="2009-09" db="EMBL/GenBank/DDBJ databases">
        <authorList>
            <person name="Han"/>
            <person name="B"/>
            <person name="Feng"/>
            <person name="Q"/>
            <person name="Huang"/>
            <person name="T"/>
            <person name="Zhao"/>
            <person name="Q"/>
            <person name="Zhu"/>
            <person name="J J.and.Lin."/>
            <person name="Z X."/>
        </authorList>
    </citation>
    <scope>NUCLEOTIDE SEQUENCE</scope>
</reference>